<dbReference type="KEGG" id="pyc:TQ32_01995"/>
<organism evidence="1 2">
    <name type="scientific">Pyrococcus kukulkanii</name>
    <dbReference type="NCBI Taxonomy" id="1609559"/>
    <lineage>
        <taxon>Archaea</taxon>
        <taxon>Methanobacteriati</taxon>
        <taxon>Methanobacteriota</taxon>
        <taxon>Thermococci</taxon>
        <taxon>Thermococcales</taxon>
        <taxon>Thermococcaceae</taxon>
        <taxon>Pyrococcus</taxon>
    </lineage>
</organism>
<dbReference type="AlphaFoldDB" id="A0A127B883"/>
<reference evidence="2" key="1">
    <citation type="submission" date="2015-02" db="EMBL/GenBank/DDBJ databases">
        <title>Pyrococcus kukulkanii sp. nov., a novel hyperthermophilic archaeon isolated from a deep-sea hydrothermal vent at the Guaymas Basin.</title>
        <authorList>
            <person name="Oger P.M."/>
            <person name="Callac N."/>
            <person name="Jebbar M."/>
            <person name="Godfroy A."/>
        </authorList>
    </citation>
    <scope>NUCLEOTIDE SEQUENCE [LARGE SCALE GENOMIC DNA]</scope>
    <source>
        <strain evidence="2">NCB100</strain>
    </source>
</reference>
<name>A0A127B883_9EURY</name>
<dbReference type="Proteomes" id="UP000070587">
    <property type="component" value="Chromosome"/>
</dbReference>
<protein>
    <submittedName>
        <fullName evidence="1">Uncharacterized protein</fullName>
    </submittedName>
</protein>
<dbReference type="EMBL" id="CP010835">
    <property type="protein sequence ID" value="AMM53397.1"/>
    <property type="molecule type" value="Genomic_DNA"/>
</dbReference>
<dbReference type="STRING" id="1609559.TQ32_01995"/>
<dbReference type="SUPFAM" id="SSF48452">
    <property type="entry name" value="TPR-like"/>
    <property type="match status" value="1"/>
</dbReference>
<evidence type="ECO:0000313" key="2">
    <source>
        <dbReference type="Proteomes" id="UP000070587"/>
    </source>
</evidence>
<reference evidence="1 2" key="2">
    <citation type="journal article" date="2016" name="Int. J. Syst. Evol. Microbiol.">
        <title>Pyrococcus kukulkanii sp. nov., a hyperthermophilic, piezophilic archaeon isolated from a deep-sea hydrothermal vent.</title>
        <authorList>
            <person name="Callac N."/>
            <person name="Oger P."/>
            <person name="Lesongeur F."/>
            <person name="Rattray J.E."/>
            <person name="Vannier P."/>
            <person name="Michoud G."/>
            <person name="Beauverger M."/>
            <person name="Gayet N."/>
            <person name="Rouxel O."/>
            <person name="Jebbar M."/>
            <person name="Godfroy A."/>
        </authorList>
    </citation>
    <scope>NUCLEOTIDE SEQUENCE [LARGE SCALE GENOMIC DNA]</scope>
    <source>
        <strain evidence="1 2">NCB100</strain>
    </source>
</reference>
<evidence type="ECO:0000313" key="1">
    <source>
        <dbReference type="EMBL" id="AMM53397.1"/>
    </source>
</evidence>
<accession>A0A127B883</accession>
<dbReference type="InterPro" id="IPR011990">
    <property type="entry name" value="TPR-like_helical_dom_sf"/>
</dbReference>
<proteinExistence type="predicted"/>
<dbReference type="PATRIC" id="fig|1609559.3.peg.403"/>
<dbReference type="Gene3D" id="1.25.40.10">
    <property type="entry name" value="Tetratricopeptide repeat domain"/>
    <property type="match status" value="1"/>
</dbReference>
<sequence length="345" mass="39931">MRIMEIKEIIELVRRGLIDEALRYLEGLEDIDKVIVLSEATVVTRNLEFIEEAIYILEKYIKRVEDRIIGYSEIAFALAKIGYYEESTEYFNKAISLLNKLDKYNAAVSAMFLGTRLARAGFYDSAFDTFEYSFDMIIDLDIEISKKTDLILSLADVIEKTGDELASDIALKFYERAYDIFDKLKVGHRAGMLEKKIRLSKVLSFTKDPEIRRLTYEGRFKQAVYKVHEKFGKGKRGLAMLEIALWAKENNMPERIELLDMALREIDPLKLNDEEIKRAVEVLVDLEEFQRAMEFAESIKNGKIRDEALAIIGERLIELGEVEALREIIPKIESEEVKKELLSKL</sequence>
<gene>
    <name evidence="1" type="ORF">TQ32_01995</name>
</gene>